<dbReference type="AlphaFoldDB" id="A0A3G3K1W4"/>
<accession>A0A3G3K1W4</accession>
<dbReference type="InterPro" id="IPR029060">
    <property type="entry name" value="PIN-like_dom_sf"/>
</dbReference>
<name>A0A3G3K1W4_9BACL</name>
<evidence type="ECO:0000313" key="2">
    <source>
        <dbReference type="EMBL" id="AYQ74458.1"/>
    </source>
</evidence>
<keyword evidence="3" id="KW-1185">Reference proteome</keyword>
<gene>
    <name evidence="2" type="ORF">EAV92_18900</name>
</gene>
<dbReference type="KEGG" id="coh:EAV92_18900"/>
<sequence>MSLPIAVIDTSSIITDRKALVDAADENLYVPYWSPAIIGELYRVLTIRQTEIHMGKGGLLDAAFKRQLSQQSKQMMLIISTLFEIADPKPPYPSSWLHNVDPDDIPIWAAAKLVGADYVVSCNHTDFPPGRKYKGIEYIMPAEFFRRIGYTQV</sequence>
<dbReference type="RefSeq" id="WP_123042539.1">
    <property type="nucleotide sequence ID" value="NZ_CP033433.1"/>
</dbReference>
<protein>
    <submittedName>
        <fullName evidence="2">PIN domain-containing protein</fullName>
    </submittedName>
</protein>
<reference evidence="2 3" key="1">
    <citation type="submission" date="2018-10" db="EMBL/GenBank/DDBJ databases">
        <title>Genome Sequence of Cohnella sp.</title>
        <authorList>
            <person name="Srinivasan S."/>
            <person name="Kim M.K."/>
        </authorList>
    </citation>
    <scope>NUCLEOTIDE SEQUENCE [LARGE SCALE GENOMIC DNA]</scope>
    <source>
        <strain evidence="2 3">18JY8-7</strain>
    </source>
</reference>
<evidence type="ECO:0000259" key="1">
    <source>
        <dbReference type="Pfam" id="PF13470"/>
    </source>
</evidence>
<organism evidence="2 3">
    <name type="scientific">Cohnella candidum</name>
    <dbReference type="NCBI Taxonomy" id="2674991"/>
    <lineage>
        <taxon>Bacteria</taxon>
        <taxon>Bacillati</taxon>
        <taxon>Bacillota</taxon>
        <taxon>Bacilli</taxon>
        <taxon>Bacillales</taxon>
        <taxon>Paenibacillaceae</taxon>
        <taxon>Cohnella</taxon>
    </lineage>
</organism>
<evidence type="ECO:0000313" key="3">
    <source>
        <dbReference type="Proteomes" id="UP000269097"/>
    </source>
</evidence>
<proteinExistence type="predicted"/>
<dbReference type="Pfam" id="PF13470">
    <property type="entry name" value="PIN_3"/>
    <property type="match status" value="1"/>
</dbReference>
<dbReference type="EMBL" id="CP033433">
    <property type="protein sequence ID" value="AYQ74458.1"/>
    <property type="molecule type" value="Genomic_DNA"/>
</dbReference>
<feature type="domain" description="PIN" evidence="1">
    <location>
        <begin position="13"/>
        <end position="124"/>
    </location>
</feature>
<dbReference type="Proteomes" id="UP000269097">
    <property type="component" value="Chromosome"/>
</dbReference>
<dbReference type="InterPro" id="IPR002716">
    <property type="entry name" value="PIN_dom"/>
</dbReference>
<dbReference type="SUPFAM" id="SSF88723">
    <property type="entry name" value="PIN domain-like"/>
    <property type="match status" value="1"/>
</dbReference>